<evidence type="ECO:0000313" key="2">
    <source>
        <dbReference type="Proteomes" id="UP000569005"/>
    </source>
</evidence>
<gene>
    <name evidence="1" type="ORF">HDF13_001282</name>
</gene>
<comment type="caution">
    <text evidence="1">The sequence shown here is derived from an EMBL/GenBank/DDBJ whole genome shotgun (WGS) entry which is preliminary data.</text>
</comment>
<accession>A0ACC5NWZ3</accession>
<evidence type="ECO:0000313" key="1">
    <source>
        <dbReference type="EMBL" id="MBB5338949.1"/>
    </source>
</evidence>
<protein>
    <submittedName>
        <fullName evidence="1">Chromate transport protein ChrA</fullName>
    </submittedName>
</protein>
<reference evidence="1" key="1">
    <citation type="submission" date="2020-08" db="EMBL/GenBank/DDBJ databases">
        <title>Genomic Encyclopedia of Type Strains, Phase IV (KMG-V): Genome sequencing to study the core and pangenomes of soil and plant-associated prokaryotes.</title>
        <authorList>
            <person name="Whitman W."/>
        </authorList>
    </citation>
    <scope>NUCLEOTIDE SEQUENCE</scope>
    <source>
        <strain evidence="1">M8UP15</strain>
    </source>
</reference>
<keyword evidence="2" id="KW-1185">Reference proteome</keyword>
<sequence length="142" mass="15385">MGKRLAILAIRLLASVNLLYAAIFLKFAGAPGAVALFTLMSQTFHGLVSQPVFRLGSGVFETVVAVLLLIPKTARLGAGLTVMWMTAVILNHIFVLGYGWFFVDALTVMVLAVIYLLLTRRHSDWGEPESAGTTAALQTHKK</sequence>
<proteinExistence type="predicted"/>
<organism evidence="1 2">
    <name type="scientific">Tunturiibacter gelidiferens</name>
    <dbReference type="NCBI Taxonomy" id="3069689"/>
    <lineage>
        <taxon>Bacteria</taxon>
        <taxon>Pseudomonadati</taxon>
        <taxon>Acidobacteriota</taxon>
        <taxon>Terriglobia</taxon>
        <taxon>Terriglobales</taxon>
        <taxon>Acidobacteriaceae</taxon>
        <taxon>Tunturiibacter</taxon>
    </lineage>
</organism>
<dbReference type="EMBL" id="JACHEA010000001">
    <property type="protein sequence ID" value="MBB5338949.1"/>
    <property type="molecule type" value="Genomic_DNA"/>
</dbReference>
<dbReference type="Proteomes" id="UP000569005">
    <property type="component" value="Unassembled WGS sequence"/>
</dbReference>
<name>A0ACC5NWZ3_9BACT</name>